<accession>A0A0B5Q9E6</accession>
<organism evidence="2 3">
    <name type="scientific">Clostridium beijerinckii</name>
    <name type="common">Clostridium MP</name>
    <dbReference type="NCBI Taxonomy" id="1520"/>
    <lineage>
        <taxon>Bacteria</taxon>
        <taxon>Bacillati</taxon>
        <taxon>Bacillota</taxon>
        <taxon>Clostridia</taxon>
        <taxon>Eubacteriales</taxon>
        <taxon>Clostridiaceae</taxon>
        <taxon>Clostridium</taxon>
    </lineage>
</organism>
<reference evidence="3" key="1">
    <citation type="submission" date="2014-12" db="EMBL/GenBank/DDBJ databases">
        <title>Genome sequence of Clostridium beijerinckii strain 59B.</title>
        <authorList>
            <person name="Little G.T."/>
            <person name="Minton N.P."/>
        </authorList>
    </citation>
    <scope>NUCLEOTIDE SEQUENCE [LARGE SCALE GENOMIC DNA]</scope>
    <source>
        <strain evidence="3">59B</strain>
    </source>
</reference>
<gene>
    <name evidence="2" type="ORF">LF65_02268</name>
</gene>
<protein>
    <submittedName>
        <fullName evidence="2">Uncharacterized protein</fullName>
    </submittedName>
</protein>
<keyword evidence="1" id="KW-0472">Membrane</keyword>
<keyword evidence="1" id="KW-1133">Transmembrane helix</keyword>
<dbReference type="Proteomes" id="UP000031866">
    <property type="component" value="Chromosome"/>
</dbReference>
<keyword evidence="1" id="KW-0812">Transmembrane</keyword>
<evidence type="ECO:0000256" key="1">
    <source>
        <dbReference type="SAM" id="Phobius"/>
    </source>
</evidence>
<dbReference type="KEGG" id="cbei:LF65_02268"/>
<dbReference type="RefSeq" id="WP_041896144.1">
    <property type="nucleotide sequence ID" value="NZ_CP010086.2"/>
</dbReference>
<proteinExistence type="predicted"/>
<sequence>MDKIYMFWNDKNITKGDAIIVGIISAIVAGVVILVLPNMYNKVKKKLKELKDTLKDKVNIVFAKHKERKRFKKFVKEYNKTNKVQDSSYLWLMSLSNLTKKQRKVRDQIMNDNFNDLYERIKVGQENIKKYTAQYKQNQSNIIVNDIFKDPRK</sequence>
<evidence type="ECO:0000313" key="3">
    <source>
        <dbReference type="Proteomes" id="UP000031866"/>
    </source>
</evidence>
<dbReference type="EMBL" id="CP010086">
    <property type="protein sequence ID" value="AJG98854.1"/>
    <property type="molecule type" value="Genomic_DNA"/>
</dbReference>
<feature type="transmembrane region" description="Helical" evidence="1">
    <location>
        <begin position="20"/>
        <end position="40"/>
    </location>
</feature>
<name>A0A0B5Q9E6_CLOBE</name>
<dbReference type="AlphaFoldDB" id="A0A0B5Q9E6"/>
<evidence type="ECO:0000313" key="2">
    <source>
        <dbReference type="EMBL" id="AJG98854.1"/>
    </source>
</evidence>
<dbReference type="STRING" id="1520.LF65_02268"/>